<name>A0ABN9V3X5_9DINO</name>
<evidence type="ECO:0000313" key="2">
    <source>
        <dbReference type="EMBL" id="CAK0867346.1"/>
    </source>
</evidence>
<dbReference type="EMBL" id="CAUYUJ010016634">
    <property type="protein sequence ID" value="CAK0867346.1"/>
    <property type="molecule type" value="Genomic_DNA"/>
</dbReference>
<dbReference type="Proteomes" id="UP001189429">
    <property type="component" value="Unassembled WGS sequence"/>
</dbReference>
<reference evidence="2" key="1">
    <citation type="submission" date="2023-10" db="EMBL/GenBank/DDBJ databases">
        <authorList>
            <person name="Chen Y."/>
            <person name="Shah S."/>
            <person name="Dougan E. K."/>
            <person name="Thang M."/>
            <person name="Chan C."/>
        </authorList>
    </citation>
    <scope>NUCLEOTIDE SEQUENCE [LARGE SCALE GENOMIC DNA]</scope>
</reference>
<protein>
    <submittedName>
        <fullName evidence="2">Uncharacterized protein</fullName>
    </submittedName>
</protein>
<organism evidence="2 3">
    <name type="scientific">Prorocentrum cordatum</name>
    <dbReference type="NCBI Taxonomy" id="2364126"/>
    <lineage>
        <taxon>Eukaryota</taxon>
        <taxon>Sar</taxon>
        <taxon>Alveolata</taxon>
        <taxon>Dinophyceae</taxon>
        <taxon>Prorocentrales</taxon>
        <taxon>Prorocentraceae</taxon>
        <taxon>Prorocentrum</taxon>
    </lineage>
</organism>
<accession>A0ABN9V3X5</accession>
<evidence type="ECO:0000313" key="3">
    <source>
        <dbReference type="Proteomes" id="UP001189429"/>
    </source>
</evidence>
<feature type="region of interest" description="Disordered" evidence="1">
    <location>
        <begin position="177"/>
        <end position="220"/>
    </location>
</feature>
<gene>
    <name evidence="2" type="ORF">PCOR1329_LOCUS54312</name>
</gene>
<comment type="caution">
    <text evidence="2">The sequence shown here is derived from an EMBL/GenBank/DDBJ whole genome shotgun (WGS) entry which is preliminary data.</text>
</comment>
<keyword evidence="3" id="KW-1185">Reference proteome</keyword>
<evidence type="ECO:0000256" key="1">
    <source>
        <dbReference type="SAM" id="MobiDB-lite"/>
    </source>
</evidence>
<feature type="compositionally biased region" description="Low complexity" evidence="1">
    <location>
        <begin position="203"/>
        <end position="213"/>
    </location>
</feature>
<sequence>MRQGPATTLAGYRASQAQTPGRQNAYDGRISASTVQGRVGQWSTRSVSPVDRTHLYSVRARADSGAEASADASGTIKSATVIRARSAEQQPPQWTATSFGGSSQVPAAKRLSLASTGLAAFRAGGAAGQVVGSVRSSAAAPTGTTSMVTTPLQTSRAVAASASGSLHIPMPASAASGGLLQWRHPPEPHAAAAPRGTWPLSRPGAAVPAAAAPEGPPPEDDARVLQVRDSLLQNIQSVQKEIERLNVERLRPAQPSRQAQRNLARHHAACRIQRAWRISRWRRRFVLFSERELGWVGSLTWLQEHNLLYGTEL</sequence>
<proteinExistence type="predicted"/>
<feature type="region of interest" description="Disordered" evidence="1">
    <location>
        <begin position="1"/>
        <end position="28"/>
    </location>
</feature>
<feature type="non-terminal residue" evidence="2">
    <location>
        <position position="313"/>
    </location>
</feature>